<dbReference type="GO" id="GO:0000976">
    <property type="term" value="F:transcription cis-regulatory region binding"/>
    <property type="evidence" value="ECO:0007669"/>
    <property type="project" value="TreeGrafter"/>
</dbReference>
<dbReference type="OrthoDB" id="5816932at2"/>
<dbReference type="PANTHER" id="PTHR30055:SF234">
    <property type="entry name" value="HTH-TYPE TRANSCRIPTIONAL REGULATOR BETI"/>
    <property type="match status" value="1"/>
</dbReference>
<dbReference type="InterPro" id="IPR023772">
    <property type="entry name" value="DNA-bd_HTH_TetR-type_CS"/>
</dbReference>
<name>A0A077FGA7_9PSED</name>
<dbReference type="EMBL" id="CP009048">
    <property type="protein sequence ID" value="AIL62271.1"/>
    <property type="molecule type" value="Genomic_DNA"/>
</dbReference>
<proteinExistence type="predicted"/>
<dbReference type="PROSITE" id="PS01081">
    <property type="entry name" value="HTH_TETR_1"/>
    <property type="match status" value="1"/>
</dbReference>
<dbReference type="RefSeq" id="WP_051939412.1">
    <property type="nucleotide sequence ID" value="NZ_CP009048.1"/>
</dbReference>
<feature type="DNA-binding region" description="H-T-H motif" evidence="4">
    <location>
        <begin position="33"/>
        <end position="52"/>
    </location>
</feature>
<evidence type="ECO:0000259" key="5">
    <source>
        <dbReference type="PROSITE" id="PS50977"/>
    </source>
</evidence>
<dbReference type="Gene3D" id="1.10.357.10">
    <property type="entry name" value="Tetracycline Repressor, domain 2"/>
    <property type="match status" value="1"/>
</dbReference>
<accession>A0A077FGA7</accession>
<dbReference type="InterPro" id="IPR001647">
    <property type="entry name" value="HTH_TetR"/>
</dbReference>
<dbReference type="Proteomes" id="UP000028931">
    <property type="component" value="Chromosome"/>
</dbReference>
<dbReference type="InterPro" id="IPR009057">
    <property type="entry name" value="Homeodomain-like_sf"/>
</dbReference>
<dbReference type="KEGG" id="palk:PSAKL28_30940"/>
<keyword evidence="1" id="KW-0805">Transcription regulation</keyword>
<dbReference type="InterPro" id="IPR050109">
    <property type="entry name" value="HTH-type_TetR-like_transc_reg"/>
</dbReference>
<feature type="domain" description="HTH tetR-type" evidence="5">
    <location>
        <begin position="10"/>
        <end position="70"/>
    </location>
</feature>
<dbReference type="PROSITE" id="PS50977">
    <property type="entry name" value="HTH_TETR_2"/>
    <property type="match status" value="1"/>
</dbReference>
<organism evidence="6 7">
    <name type="scientific">Pseudomonas alkylphenolica</name>
    <dbReference type="NCBI Taxonomy" id="237609"/>
    <lineage>
        <taxon>Bacteria</taxon>
        <taxon>Pseudomonadati</taxon>
        <taxon>Pseudomonadota</taxon>
        <taxon>Gammaproteobacteria</taxon>
        <taxon>Pseudomonadales</taxon>
        <taxon>Pseudomonadaceae</taxon>
        <taxon>Pseudomonas</taxon>
    </lineage>
</organism>
<evidence type="ECO:0000313" key="7">
    <source>
        <dbReference type="Proteomes" id="UP000028931"/>
    </source>
</evidence>
<evidence type="ECO:0000256" key="1">
    <source>
        <dbReference type="ARBA" id="ARBA00023015"/>
    </source>
</evidence>
<protein>
    <submittedName>
        <fullName evidence="6">TetR family transcriptional regulator</fullName>
    </submittedName>
</protein>
<sequence length="205" mass="22799">MARKTAAEAALTRQRILAAATELFSQAGVTETTLEHIAQRANVTRGAIYWHFRGKEDLLKTIFDEQILPLESTLAKDLPLSLAWQQLQQRLIETISEEIPRRLAEIMMYQGACGGDSAVHQQRLAGVRGRFMQHLKTVIENAVGAGELTASLNIRRVMEFFGVSTTGLLFDCLQKEGNAIESVHSTLNVLWHVLMNPPASFLAED</sequence>
<gene>
    <name evidence="6" type="ORF">PSAKL28_30940</name>
</gene>
<dbReference type="SUPFAM" id="SSF46689">
    <property type="entry name" value="Homeodomain-like"/>
    <property type="match status" value="1"/>
</dbReference>
<evidence type="ECO:0000256" key="3">
    <source>
        <dbReference type="ARBA" id="ARBA00023163"/>
    </source>
</evidence>
<dbReference type="AlphaFoldDB" id="A0A077FGA7"/>
<dbReference type="GO" id="GO:0003700">
    <property type="term" value="F:DNA-binding transcription factor activity"/>
    <property type="evidence" value="ECO:0007669"/>
    <property type="project" value="TreeGrafter"/>
</dbReference>
<dbReference type="eggNOG" id="COG1309">
    <property type="taxonomic scope" value="Bacteria"/>
</dbReference>
<dbReference type="InterPro" id="IPR036271">
    <property type="entry name" value="Tet_transcr_reg_TetR-rel_C_sf"/>
</dbReference>
<keyword evidence="3" id="KW-0804">Transcription</keyword>
<dbReference type="PRINTS" id="PR00455">
    <property type="entry name" value="HTHTETR"/>
</dbReference>
<dbReference type="Pfam" id="PF00440">
    <property type="entry name" value="TetR_N"/>
    <property type="match status" value="1"/>
</dbReference>
<keyword evidence="2 4" id="KW-0238">DNA-binding</keyword>
<dbReference type="HOGENOM" id="CLU_069356_12_3_6"/>
<reference evidence="6 7" key="1">
    <citation type="submission" date="2014-07" db="EMBL/GenBank/DDBJ databases">
        <authorList>
            <person name="Lee K."/>
            <person name="Lim J.Y."/>
            <person name="Hwang I."/>
        </authorList>
    </citation>
    <scope>NUCLEOTIDE SEQUENCE [LARGE SCALE GENOMIC DNA]</scope>
    <source>
        <strain evidence="6 7">KL28</strain>
    </source>
</reference>
<evidence type="ECO:0000256" key="4">
    <source>
        <dbReference type="PROSITE-ProRule" id="PRU00335"/>
    </source>
</evidence>
<evidence type="ECO:0000313" key="6">
    <source>
        <dbReference type="EMBL" id="AIL62271.1"/>
    </source>
</evidence>
<dbReference type="PANTHER" id="PTHR30055">
    <property type="entry name" value="HTH-TYPE TRANSCRIPTIONAL REGULATOR RUTR"/>
    <property type="match status" value="1"/>
</dbReference>
<dbReference type="SUPFAM" id="SSF48498">
    <property type="entry name" value="Tetracyclin repressor-like, C-terminal domain"/>
    <property type="match status" value="1"/>
</dbReference>
<evidence type="ECO:0000256" key="2">
    <source>
        <dbReference type="ARBA" id="ARBA00023125"/>
    </source>
</evidence>